<feature type="domain" description="Phosphatidate phosphatase APP1 catalytic" evidence="1">
    <location>
        <begin position="251"/>
        <end position="398"/>
    </location>
</feature>
<sequence>MIWPLGSHRTTITRFLQVFFCIEPSLLDSGLRSRAVGETLTDLLNSLQDGVNPDDIKQSILPDFWSIPGTDEITRALGLNETGIRNLPFEFLNIPGYANYTPQGWNLRIHGMAYKQPLSGPGVVSNHTLDKAANKFLPDFDVGELQPHEQDNARNLTSAILSLPQAGEKLLFTLDVREGQSFQSGWAGVVEWAKAMDSRGEIDGFVRLPTNNENDLPDGNATNAKVVELDVHTNRTDTGNATAYLVPRDGITILSDIDDILRVTKIYLPKEGLLNSFARDFVPWMNMPEIFAGWLRQHPESPYHFHYLTTTPEQATRVYMDFIYKTYPLGSFDTRPLNFTTVDQTFSVRRTILNRIFQTFPSRKFILIGDTTNSDVMGDYPELVSAFPGQVQCILLRNTSATDPENKFPYNTKGFERLKLGQYMFFTTPDDLRGLDFANGDCRNASARVGTVDFSWQGLPFEKSAAGGRVRGNMWAAVVAMVALAVFL</sequence>
<dbReference type="GO" id="GO:0008195">
    <property type="term" value="F:phosphatidate phosphatase activity"/>
    <property type="evidence" value="ECO:0007669"/>
    <property type="project" value="InterPro"/>
</dbReference>
<proteinExistence type="predicted"/>
<dbReference type="AlphaFoldDB" id="D5GLQ8"/>
<dbReference type="InParanoid" id="D5GLQ8"/>
<dbReference type="RefSeq" id="XP_002841284.1">
    <property type="nucleotide sequence ID" value="XM_002841238.1"/>
</dbReference>
<dbReference type="PANTHER" id="PTHR28208">
    <property type="entry name" value="PHOSPHATIDATE PHOSPHATASE APP1"/>
    <property type="match status" value="1"/>
</dbReference>
<accession>D5GLQ8</accession>
<dbReference type="Pfam" id="PF09949">
    <property type="entry name" value="APP1_cat"/>
    <property type="match status" value="1"/>
</dbReference>
<organism evidence="2 3">
    <name type="scientific">Tuber melanosporum (strain Mel28)</name>
    <name type="common">Perigord black truffle</name>
    <dbReference type="NCBI Taxonomy" id="656061"/>
    <lineage>
        <taxon>Eukaryota</taxon>
        <taxon>Fungi</taxon>
        <taxon>Dikarya</taxon>
        <taxon>Ascomycota</taxon>
        <taxon>Pezizomycotina</taxon>
        <taxon>Pezizomycetes</taxon>
        <taxon>Pezizales</taxon>
        <taxon>Tuberaceae</taxon>
        <taxon>Tuber</taxon>
    </lineage>
</organism>
<dbReference type="STRING" id="656061.D5GLQ8"/>
<dbReference type="Proteomes" id="UP000006911">
    <property type="component" value="Unassembled WGS sequence"/>
</dbReference>
<dbReference type="InterPro" id="IPR019236">
    <property type="entry name" value="APP1_cat"/>
</dbReference>
<dbReference type="GO" id="GO:0030479">
    <property type="term" value="C:actin cortical patch"/>
    <property type="evidence" value="ECO:0007669"/>
    <property type="project" value="TreeGrafter"/>
</dbReference>
<dbReference type="HOGENOM" id="CLU_024935_0_0_1"/>
<dbReference type="KEGG" id="tml:GSTUM_00010359001"/>
<evidence type="ECO:0000313" key="3">
    <source>
        <dbReference type="Proteomes" id="UP000006911"/>
    </source>
</evidence>
<evidence type="ECO:0000259" key="1">
    <source>
        <dbReference type="Pfam" id="PF09949"/>
    </source>
</evidence>
<keyword evidence="3" id="KW-1185">Reference proteome</keyword>
<dbReference type="InterPro" id="IPR052935">
    <property type="entry name" value="Mg2+_PAP"/>
</dbReference>
<dbReference type="EMBL" id="FN430351">
    <property type="protein sequence ID" value="CAZ85475.1"/>
    <property type="molecule type" value="Genomic_DNA"/>
</dbReference>
<gene>
    <name evidence="2" type="ORF">GSTUM_00010359001</name>
</gene>
<name>D5GLQ8_TUBMM</name>
<evidence type="ECO:0000313" key="2">
    <source>
        <dbReference type="EMBL" id="CAZ85475.1"/>
    </source>
</evidence>
<dbReference type="GeneID" id="9186459"/>
<dbReference type="eggNOG" id="ENOG502QSDV">
    <property type="taxonomic scope" value="Eukaryota"/>
</dbReference>
<reference evidence="2 3" key="1">
    <citation type="journal article" date="2010" name="Nature">
        <title>Perigord black truffle genome uncovers evolutionary origins and mechanisms of symbiosis.</title>
        <authorList>
            <person name="Martin F."/>
            <person name="Kohler A."/>
            <person name="Murat C."/>
            <person name="Balestrini R."/>
            <person name="Coutinho P.M."/>
            <person name="Jaillon O."/>
            <person name="Montanini B."/>
            <person name="Morin E."/>
            <person name="Noel B."/>
            <person name="Percudani R."/>
            <person name="Porcel B."/>
            <person name="Rubini A."/>
            <person name="Amicucci A."/>
            <person name="Amselem J."/>
            <person name="Anthouard V."/>
            <person name="Arcioni S."/>
            <person name="Artiguenave F."/>
            <person name="Aury J.M."/>
            <person name="Ballario P."/>
            <person name="Bolchi A."/>
            <person name="Brenna A."/>
            <person name="Brun A."/>
            <person name="Buee M."/>
            <person name="Cantarel B."/>
            <person name="Chevalier G."/>
            <person name="Couloux A."/>
            <person name="Da Silva C."/>
            <person name="Denoeud F."/>
            <person name="Duplessis S."/>
            <person name="Ghignone S."/>
            <person name="Hilselberger B."/>
            <person name="Iotti M."/>
            <person name="Marcais B."/>
            <person name="Mello A."/>
            <person name="Miranda M."/>
            <person name="Pacioni G."/>
            <person name="Quesneville H."/>
            <person name="Riccioni C."/>
            <person name="Ruotolo R."/>
            <person name="Splivallo R."/>
            <person name="Stocchi V."/>
            <person name="Tisserant E."/>
            <person name="Viscomi A.R."/>
            <person name="Zambonelli A."/>
            <person name="Zampieri E."/>
            <person name="Henrissat B."/>
            <person name="Lebrun M.H."/>
            <person name="Paolocci F."/>
            <person name="Bonfante P."/>
            <person name="Ottonello S."/>
            <person name="Wincker P."/>
        </authorList>
    </citation>
    <scope>NUCLEOTIDE SEQUENCE [LARGE SCALE GENOMIC DNA]</scope>
    <source>
        <strain evidence="2 3">Mel28</strain>
    </source>
</reference>
<dbReference type="OMA" id="FTPWMNM"/>
<protein>
    <submittedName>
        <fullName evidence="2">(Perigord truffle) hypothetical protein</fullName>
    </submittedName>
</protein>
<dbReference type="PANTHER" id="PTHR28208:SF2">
    <property type="entry name" value="PHOSPHATIDATE PHOSPHATASE APP1 CATALYTIC DOMAIN-CONTAINING PROTEIN"/>
    <property type="match status" value="1"/>
</dbReference>